<reference evidence="2" key="2">
    <citation type="journal article" date="2019" name="IMA Fungus">
        <title>Genome sequencing and comparison of five Tilletia species to identify candidate genes for the detection of regulated species infecting wheat.</title>
        <authorList>
            <person name="Nguyen H.D.T."/>
            <person name="Sultana T."/>
            <person name="Kesanakurti P."/>
            <person name="Hambleton S."/>
        </authorList>
    </citation>
    <scope>NUCLEOTIDE SEQUENCE</scope>
    <source>
        <strain evidence="2">DAOMC 236416</strain>
    </source>
</reference>
<name>A0A8T8SA42_9BASI</name>
<evidence type="ECO:0000313" key="3">
    <source>
        <dbReference type="Proteomes" id="UP000077521"/>
    </source>
</evidence>
<proteinExistence type="predicted"/>
<accession>A0A8T8SA42</accession>
<feature type="non-terminal residue" evidence="2">
    <location>
        <position position="1"/>
    </location>
</feature>
<evidence type="ECO:0000313" key="2">
    <source>
        <dbReference type="EMBL" id="KAE8235709.1"/>
    </source>
</evidence>
<feature type="compositionally biased region" description="Polar residues" evidence="1">
    <location>
        <begin position="67"/>
        <end position="80"/>
    </location>
</feature>
<sequence length="114" mass="13100">AHLRLGSARFSRTGSSIHHLHFQDPPQLRFHIRITAILTLLHISKVPCPYFHQPPIRWARRDPQPSLPITQPHTHPLQGTTHRRYSAPNEASSIINMFPVKRGHPSSNFDYGTF</sequence>
<feature type="region of interest" description="Disordered" evidence="1">
    <location>
        <begin position="61"/>
        <end position="85"/>
    </location>
</feature>
<dbReference type="EMBL" id="LWDF02002611">
    <property type="protein sequence ID" value="KAE8235709.1"/>
    <property type="molecule type" value="Genomic_DNA"/>
</dbReference>
<evidence type="ECO:0000256" key="1">
    <source>
        <dbReference type="SAM" id="MobiDB-lite"/>
    </source>
</evidence>
<dbReference type="Proteomes" id="UP000077521">
    <property type="component" value="Unassembled WGS sequence"/>
</dbReference>
<keyword evidence="3" id="KW-1185">Reference proteome</keyword>
<dbReference type="AlphaFoldDB" id="A0A8T8SA42"/>
<organism evidence="2 3">
    <name type="scientific">Tilletia indica</name>
    <dbReference type="NCBI Taxonomy" id="43049"/>
    <lineage>
        <taxon>Eukaryota</taxon>
        <taxon>Fungi</taxon>
        <taxon>Dikarya</taxon>
        <taxon>Basidiomycota</taxon>
        <taxon>Ustilaginomycotina</taxon>
        <taxon>Exobasidiomycetes</taxon>
        <taxon>Tilletiales</taxon>
        <taxon>Tilletiaceae</taxon>
        <taxon>Tilletia</taxon>
    </lineage>
</organism>
<reference evidence="2" key="1">
    <citation type="submission" date="2016-04" db="EMBL/GenBank/DDBJ databases">
        <authorList>
            <person name="Nguyen H.D."/>
            <person name="Samba Siva P."/>
            <person name="Cullis J."/>
            <person name="Levesque C.A."/>
            <person name="Hambleton S."/>
        </authorList>
    </citation>
    <scope>NUCLEOTIDE SEQUENCE</scope>
    <source>
        <strain evidence="2">DAOMC 236416</strain>
    </source>
</reference>
<comment type="caution">
    <text evidence="2">The sequence shown here is derived from an EMBL/GenBank/DDBJ whole genome shotgun (WGS) entry which is preliminary data.</text>
</comment>
<protein>
    <submittedName>
        <fullName evidence="2">Uncharacterized protein</fullName>
    </submittedName>
</protein>
<gene>
    <name evidence="2" type="ORF">A4X13_0g9402</name>
</gene>